<dbReference type="RefSeq" id="WP_170034019.1">
    <property type="nucleotide sequence ID" value="NZ_JABDTL010000001.1"/>
</dbReference>
<reference evidence="2 3" key="1">
    <citation type="submission" date="2020-08" db="EMBL/GenBank/DDBJ databases">
        <title>Genomic Encyclopedia of Type Strains, Phase IV (KMG-IV): sequencing the most valuable type-strain genomes for metagenomic binning, comparative biology and taxonomic classification.</title>
        <authorList>
            <person name="Goeker M."/>
        </authorList>
    </citation>
    <scope>NUCLEOTIDE SEQUENCE [LARGE SCALE GENOMIC DNA]</scope>
    <source>
        <strain evidence="2 3">DSM 29007</strain>
    </source>
</reference>
<dbReference type="Pfam" id="PF11306">
    <property type="entry name" value="DUF3108"/>
    <property type="match status" value="1"/>
</dbReference>
<accession>A0A841GZX5</accession>
<keyword evidence="3" id="KW-1185">Reference proteome</keyword>
<dbReference type="AlphaFoldDB" id="A0A841GZX5"/>
<protein>
    <recommendedName>
        <fullName evidence="4">DUF3108 domain-containing protein</fullName>
    </recommendedName>
</protein>
<comment type="caution">
    <text evidence="2">The sequence shown here is derived from an EMBL/GenBank/DDBJ whole genome shotgun (WGS) entry which is preliminary data.</text>
</comment>
<evidence type="ECO:0000313" key="2">
    <source>
        <dbReference type="EMBL" id="MBB6071276.1"/>
    </source>
</evidence>
<keyword evidence="1" id="KW-0732">Signal</keyword>
<gene>
    <name evidence="2" type="ORF">HNQ61_002900</name>
</gene>
<proteinExistence type="predicted"/>
<sequence length="241" mass="25945">MRIALFAFLLAAAPAAAQTPADTLRPGSPSLRTAHYTDREDAMEFMVDGVPSGMIVLLTTRLGERDGVPVITRTERIMEGKTVFSTDSFVVARATLAPVLLARYGSGRSATEFRDGEVRTGDGHRPMVTHPLAAPVFLGAAMDMLLGALPLEAGYAAALPVWEGSSVAVARVHVSGLEPLALAAGTRSAWRVEVRQSDHDGTYWLDQESRTLLRYDPANGEYRLTRRRGGAVSAPATIRTR</sequence>
<organism evidence="2 3">
    <name type="scientific">Longimicrobium terrae</name>
    <dbReference type="NCBI Taxonomy" id="1639882"/>
    <lineage>
        <taxon>Bacteria</taxon>
        <taxon>Pseudomonadati</taxon>
        <taxon>Gemmatimonadota</taxon>
        <taxon>Longimicrobiia</taxon>
        <taxon>Longimicrobiales</taxon>
        <taxon>Longimicrobiaceae</taxon>
        <taxon>Longimicrobium</taxon>
    </lineage>
</organism>
<evidence type="ECO:0000313" key="3">
    <source>
        <dbReference type="Proteomes" id="UP000582837"/>
    </source>
</evidence>
<feature type="chain" id="PRO_5032737980" description="DUF3108 domain-containing protein" evidence="1">
    <location>
        <begin position="18"/>
        <end position="241"/>
    </location>
</feature>
<dbReference type="EMBL" id="JACHIA010000007">
    <property type="protein sequence ID" value="MBB6071276.1"/>
    <property type="molecule type" value="Genomic_DNA"/>
</dbReference>
<evidence type="ECO:0008006" key="4">
    <source>
        <dbReference type="Google" id="ProtNLM"/>
    </source>
</evidence>
<evidence type="ECO:0000256" key="1">
    <source>
        <dbReference type="SAM" id="SignalP"/>
    </source>
</evidence>
<dbReference type="InterPro" id="IPR021457">
    <property type="entry name" value="DUF3108"/>
</dbReference>
<name>A0A841GZX5_9BACT</name>
<feature type="signal peptide" evidence="1">
    <location>
        <begin position="1"/>
        <end position="17"/>
    </location>
</feature>
<dbReference type="Proteomes" id="UP000582837">
    <property type="component" value="Unassembled WGS sequence"/>
</dbReference>